<dbReference type="OrthoDB" id="610424at2"/>
<dbReference type="Pfam" id="PF06739">
    <property type="entry name" value="SBBP"/>
    <property type="match status" value="2"/>
</dbReference>
<reference evidence="2 3" key="1">
    <citation type="submission" date="2019-04" db="EMBL/GenBank/DDBJ databases">
        <authorList>
            <person name="Feng G."/>
            <person name="Zhang J."/>
            <person name="Zhu H."/>
        </authorList>
    </citation>
    <scope>NUCLEOTIDE SEQUENCE [LARGE SCALE GENOMIC DNA]</scope>
    <source>
        <strain evidence="2 3">JCM 19491</strain>
    </source>
</reference>
<dbReference type="PANTHER" id="PTHR35580:SF1">
    <property type="entry name" value="PHYTASE-LIKE DOMAIN-CONTAINING PROTEIN"/>
    <property type="match status" value="1"/>
</dbReference>
<protein>
    <recommendedName>
        <fullName evidence="4">T9SS type A sorting domain-containing protein</fullName>
    </recommendedName>
</protein>
<name>A0A4Z0MCS9_9BACT</name>
<organism evidence="2 3">
    <name type="scientific">Hymenobacter wooponensis</name>
    <dbReference type="NCBI Taxonomy" id="1525360"/>
    <lineage>
        <taxon>Bacteria</taxon>
        <taxon>Pseudomonadati</taxon>
        <taxon>Bacteroidota</taxon>
        <taxon>Cytophagia</taxon>
        <taxon>Cytophagales</taxon>
        <taxon>Hymenobacteraceae</taxon>
        <taxon>Hymenobacter</taxon>
    </lineage>
</organism>
<comment type="caution">
    <text evidence="2">The sequence shown here is derived from an EMBL/GenBank/DDBJ whole genome shotgun (WGS) entry which is preliminary data.</text>
</comment>
<dbReference type="InterPro" id="IPR011042">
    <property type="entry name" value="6-blade_b-propeller_TolB-like"/>
</dbReference>
<feature type="chain" id="PRO_5021286580" description="T9SS type A sorting domain-containing protein" evidence="1">
    <location>
        <begin position="27"/>
        <end position="555"/>
    </location>
</feature>
<gene>
    <name evidence="2" type="ORF">EU557_23315</name>
</gene>
<dbReference type="EMBL" id="SRKZ01000009">
    <property type="protein sequence ID" value="TGD77296.1"/>
    <property type="molecule type" value="Genomic_DNA"/>
</dbReference>
<dbReference type="SUPFAM" id="SSF101898">
    <property type="entry name" value="NHL repeat"/>
    <property type="match status" value="1"/>
</dbReference>
<feature type="signal peptide" evidence="1">
    <location>
        <begin position="1"/>
        <end position="26"/>
    </location>
</feature>
<dbReference type="RefSeq" id="WP_135532897.1">
    <property type="nucleotide sequence ID" value="NZ_SRKZ01000009.1"/>
</dbReference>
<dbReference type="InterPro" id="IPR052918">
    <property type="entry name" value="Motility_Chemotaxis_Reg"/>
</dbReference>
<dbReference type="AlphaFoldDB" id="A0A4Z0MCS9"/>
<evidence type="ECO:0000313" key="2">
    <source>
        <dbReference type="EMBL" id="TGD77296.1"/>
    </source>
</evidence>
<keyword evidence="1" id="KW-0732">Signal</keyword>
<dbReference type="PANTHER" id="PTHR35580">
    <property type="entry name" value="CELL SURFACE GLYCOPROTEIN (S-LAYER PROTEIN)-LIKE PROTEIN"/>
    <property type="match status" value="1"/>
</dbReference>
<evidence type="ECO:0000256" key="1">
    <source>
        <dbReference type="SAM" id="SignalP"/>
    </source>
</evidence>
<accession>A0A4Z0MCS9</accession>
<proteinExistence type="predicted"/>
<dbReference type="Proteomes" id="UP000298284">
    <property type="component" value="Unassembled WGS sequence"/>
</dbReference>
<dbReference type="InterPro" id="IPR010620">
    <property type="entry name" value="SBBP_repeat"/>
</dbReference>
<dbReference type="Gene3D" id="2.120.10.30">
    <property type="entry name" value="TolB, C-terminal domain"/>
    <property type="match status" value="1"/>
</dbReference>
<keyword evidence="3" id="KW-1185">Reference proteome</keyword>
<evidence type="ECO:0008006" key="4">
    <source>
        <dbReference type="Google" id="ProtNLM"/>
    </source>
</evidence>
<evidence type="ECO:0000313" key="3">
    <source>
        <dbReference type="Proteomes" id="UP000298284"/>
    </source>
</evidence>
<sequence>MILSTAALRCSLAVVVGIHCAGSAFCQSSPPSWLSARAIGVGSSLQGGTAVDAAGNVYEAGSFAGSTTVAGTTLTSQGDYDAYLAKYTPTGALAWVRQIGAAGRDNALDVALDAAGNAYVTGGFTATISLGNGLTLNSSTSAGKRVFVVRYSPQGTPEWATQSTPANGSLLDGSGIATDAAGRVYVTGTISGGITIGTTSVVITGPEGGTFLARLDSATGALQSLTEAYHYTNNAAAQGAFYSPRMAVTPSGDIYVANTFYQSPVLGAATLITRGSRDIVVAKYSSQGTLLWAQQAGGPADDFCSDLAVDAAGNLYLSTLFAGTTQFGTSTTRTSAGGTDGAVAKYSSQGAVEWVQTGGGSGTDAFGGLALDAAGNAYVTGYFSATATFASVSLPSTGLRDLFLTSYSPSGQLRWVQQAGGPANESGNYVGLNASGDVFVLGSSTGTATFGPLTVATSNGGEGILARLGSSVLAAQPARLQPMSCYPNPAVDVVQVPALAVGTRVQLLDGVGRMVREMPVSATGDVSVKGLRPGWYVVRGTDGQGRTYASRLAVE</sequence>